<keyword evidence="5" id="KW-0342">GTP-binding</keyword>
<comment type="subunit">
    <text evidence="5">Homopolymer.</text>
</comment>
<evidence type="ECO:0000256" key="3">
    <source>
        <dbReference type="ARBA" id="ARBA00022563"/>
    </source>
</evidence>
<evidence type="ECO:0000313" key="7">
    <source>
        <dbReference type="EMBL" id="GAA0204738.1"/>
    </source>
</evidence>
<dbReference type="PANTHER" id="PTHR11109">
    <property type="entry name" value="GTP CYCLOHYDROLASE I"/>
    <property type="match status" value="1"/>
</dbReference>
<evidence type="ECO:0000256" key="2">
    <source>
        <dbReference type="ARBA" id="ARBA00005080"/>
    </source>
</evidence>
<dbReference type="InterPro" id="IPR001474">
    <property type="entry name" value="GTP_CycHdrlase_I"/>
</dbReference>
<dbReference type="PROSITE" id="PS00860">
    <property type="entry name" value="GTP_CYCLOHYDROL_1_2"/>
    <property type="match status" value="1"/>
</dbReference>
<evidence type="ECO:0000256" key="4">
    <source>
        <dbReference type="ARBA" id="ARBA00022801"/>
    </source>
</evidence>
<keyword evidence="5" id="KW-0547">Nucleotide-binding</keyword>
<comment type="similarity">
    <text evidence="5">Belongs to the GTP cyclohydrolase I family.</text>
</comment>
<dbReference type="HAMAP" id="MF_00223">
    <property type="entry name" value="FolE"/>
    <property type="match status" value="1"/>
</dbReference>
<dbReference type="Pfam" id="PF01227">
    <property type="entry name" value="GTP_cyclohydroI"/>
    <property type="match status" value="1"/>
</dbReference>
<keyword evidence="8" id="KW-1185">Reference proteome</keyword>
<evidence type="ECO:0000313" key="8">
    <source>
        <dbReference type="Proteomes" id="UP001500399"/>
    </source>
</evidence>
<dbReference type="InterPro" id="IPR043134">
    <property type="entry name" value="GTP-CH-I_N"/>
</dbReference>
<keyword evidence="5" id="KW-0479">Metal-binding</keyword>
<dbReference type="Proteomes" id="UP001500399">
    <property type="component" value="Unassembled WGS sequence"/>
</dbReference>
<protein>
    <recommendedName>
        <fullName evidence="5">GTP cyclohydrolase 1</fullName>
        <ecNumber evidence="5">3.5.4.16</ecNumber>
    </recommendedName>
    <alternativeName>
        <fullName evidence="5">GTP cyclohydrolase I</fullName>
        <shortName evidence="5">GTP-CH-I</shortName>
    </alternativeName>
</protein>
<dbReference type="EC" id="3.5.4.16" evidence="5"/>
<dbReference type="PANTHER" id="PTHR11109:SF7">
    <property type="entry name" value="GTP CYCLOHYDROLASE 1"/>
    <property type="match status" value="1"/>
</dbReference>
<accession>A0ABN0SX45</accession>
<dbReference type="Gene3D" id="1.10.286.10">
    <property type="match status" value="1"/>
</dbReference>
<feature type="binding site" evidence="5">
    <location>
        <position position="160"/>
    </location>
    <ligand>
        <name>Zn(2+)</name>
        <dbReference type="ChEBI" id="CHEBI:29105"/>
    </ligand>
</feature>
<evidence type="ECO:0000259" key="6">
    <source>
        <dbReference type="Pfam" id="PF01227"/>
    </source>
</evidence>
<dbReference type="SUPFAM" id="SSF55620">
    <property type="entry name" value="Tetrahydrobiopterin biosynthesis enzymes-like"/>
    <property type="match status" value="1"/>
</dbReference>
<dbReference type="NCBIfam" id="NF006826">
    <property type="entry name" value="PRK09347.1-3"/>
    <property type="match status" value="1"/>
</dbReference>
<dbReference type="Gene3D" id="3.30.1130.10">
    <property type="match status" value="1"/>
</dbReference>
<evidence type="ECO:0000256" key="5">
    <source>
        <dbReference type="HAMAP-Rule" id="MF_00223"/>
    </source>
</evidence>
<comment type="pathway">
    <text evidence="2 5">Cofactor biosynthesis; 7,8-dihydroneopterin triphosphate biosynthesis; 7,8-dihydroneopterin triphosphate from GTP: step 1/1.</text>
</comment>
<feature type="binding site" evidence="5">
    <location>
        <position position="88"/>
    </location>
    <ligand>
        <name>Zn(2+)</name>
        <dbReference type="ChEBI" id="CHEBI:29105"/>
    </ligand>
</feature>
<dbReference type="InterPro" id="IPR043133">
    <property type="entry name" value="GTP-CH-I_C/QueF"/>
</dbReference>
<dbReference type="InterPro" id="IPR020602">
    <property type="entry name" value="GTP_CycHdrlase_I_dom"/>
</dbReference>
<sequence>MIWKGRSAVTEDKVDLARAECAMREFLTAVGVDLAAQGMEETPARAAALYAELFAGLHTDTEDLWADVLTEKTDGLIAVRAISFHSVCEHHLLPFFGTAHIVYRPHAGRVAGFGVFARLVARMAQRPQLQERLTEDIAREIEQGLGAEGVLVVLDARQLCMTMRGARAYGTHTTTSASRGIFRSDKTMELQAWQMLGERNNGEENISLP</sequence>
<reference evidence="7 8" key="1">
    <citation type="journal article" date="2019" name="Int. J. Syst. Evol. Microbiol.">
        <title>The Global Catalogue of Microorganisms (GCM) 10K type strain sequencing project: providing services to taxonomists for standard genome sequencing and annotation.</title>
        <authorList>
            <consortium name="The Broad Institute Genomics Platform"/>
            <consortium name="The Broad Institute Genome Sequencing Center for Infectious Disease"/>
            <person name="Wu L."/>
            <person name="Ma J."/>
        </authorList>
    </citation>
    <scope>NUCLEOTIDE SEQUENCE [LARGE SCALE GENOMIC DNA]</scope>
    <source>
        <strain evidence="7 8">JCM 8542</strain>
    </source>
</reference>
<dbReference type="InterPro" id="IPR018234">
    <property type="entry name" value="GTP_CycHdrlase_I_CS"/>
</dbReference>
<feature type="domain" description="GTP cyclohydrolase I" evidence="6">
    <location>
        <begin position="20"/>
        <end position="194"/>
    </location>
</feature>
<organism evidence="7 8">
    <name type="scientific">Selenomonas dianae</name>
    <dbReference type="NCBI Taxonomy" id="135079"/>
    <lineage>
        <taxon>Bacteria</taxon>
        <taxon>Bacillati</taxon>
        <taxon>Bacillota</taxon>
        <taxon>Negativicutes</taxon>
        <taxon>Selenomonadales</taxon>
        <taxon>Selenomonadaceae</taxon>
        <taxon>Selenomonas</taxon>
    </lineage>
</organism>
<proteinExistence type="inferred from homology"/>
<name>A0ABN0SX45_9FIRM</name>
<comment type="catalytic activity">
    <reaction evidence="1 5">
        <text>GTP + H2O = 7,8-dihydroneopterin 3'-triphosphate + formate + H(+)</text>
        <dbReference type="Rhea" id="RHEA:17473"/>
        <dbReference type="ChEBI" id="CHEBI:15377"/>
        <dbReference type="ChEBI" id="CHEBI:15378"/>
        <dbReference type="ChEBI" id="CHEBI:15740"/>
        <dbReference type="ChEBI" id="CHEBI:37565"/>
        <dbReference type="ChEBI" id="CHEBI:58462"/>
        <dbReference type="EC" id="3.5.4.16"/>
    </reaction>
</comment>
<evidence type="ECO:0000256" key="1">
    <source>
        <dbReference type="ARBA" id="ARBA00001052"/>
    </source>
</evidence>
<gene>
    <name evidence="5 7" type="primary">folE</name>
    <name evidence="7" type="ORF">GCM10008919_05030</name>
</gene>
<dbReference type="EMBL" id="BAAACR010000002">
    <property type="protein sequence ID" value="GAA0204738.1"/>
    <property type="molecule type" value="Genomic_DNA"/>
</dbReference>
<feature type="binding site" evidence="5">
    <location>
        <position position="91"/>
    </location>
    <ligand>
        <name>Zn(2+)</name>
        <dbReference type="ChEBI" id="CHEBI:29105"/>
    </ligand>
</feature>
<keyword evidence="4 5" id="KW-0378">Hydrolase</keyword>
<comment type="caution">
    <text evidence="7">The sequence shown here is derived from an EMBL/GenBank/DDBJ whole genome shotgun (WGS) entry which is preliminary data.</text>
</comment>
<keyword evidence="3 5" id="KW-0554">One-carbon metabolism</keyword>
<keyword evidence="5" id="KW-0862">Zinc</keyword>